<dbReference type="GO" id="GO:0004519">
    <property type="term" value="F:endonuclease activity"/>
    <property type="evidence" value="ECO:0007669"/>
    <property type="project" value="UniProtKB-KW"/>
</dbReference>
<name>A0A4V1AWH2_9GAMM</name>
<keyword evidence="2" id="KW-0378">Hydrolase</keyword>
<dbReference type="InterPro" id="IPR047216">
    <property type="entry name" value="Endonuclease_DUF559_bact"/>
</dbReference>
<reference evidence="2 3" key="1">
    <citation type="submission" date="2019-03" db="EMBL/GenBank/DDBJ databases">
        <title>The genome sequence of Nitrosococcus wardiae strain D1FHST reveals the archetypal metabolic capacity of ammonia-oxidizing Gammaproteobacteria.</title>
        <authorList>
            <person name="Wang L."/>
            <person name="Lim C.K."/>
            <person name="Hanson T.E."/>
            <person name="Dang H."/>
            <person name="Klotz M.G."/>
        </authorList>
    </citation>
    <scope>NUCLEOTIDE SEQUENCE [LARGE SCALE GENOMIC DNA]</scope>
    <source>
        <strain evidence="2 3">D1FHS</strain>
    </source>
</reference>
<evidence type="ECO:0000313" key="2">
    <source>
        <dbReference type="EMBL" id="QBQ56625.1"/>
    </source>
</evidence>
<dbReference type="Gene3D" id="3.40.960.10">
    <property type="entry name" value="VSR Endonuclease"/>
    <property type="match status" value="1"/>
</dbReference>
<organism evidence="2 3">
    <name type="scientific">Nitrosococcus wardiae</name>
    <dbReference type="NCBI Taxonomy" id="1814290"/>
    <lineage>
        <taxon>Bacteria</taxon>
        <taxon>Pseudomonadati</taxon>
        <taxon>Pseudomonadota</taxon>
        <taxon>Gammaproteobacteria</taxon>
        <taxon>Chromatiales</taxon>
        <taxon>Chromatiaceae</taxon>
        <taxon>Nitrosococcus</taxon>
    </lineage>
</organism>
<dbReference type="KEGG" id="nwr:E3U44_16605"/>
<evidence type="ECO:0000313" key="3">
    <source>
        <dbReference type="Proteomes" id="UP000294325"/>
    </source>
</evidence>
<dbReference type="Proteomes" id="UP000294325">
    <property type="component" value="Chromosome"/>
</dbReference>
<protein>
    <submittedName>
        <fullName evidence="2">Endonuclease domain-containing protein</fullName>
    </submittedName>
</protein>
<proteinExistence type="predicted"/>
<dbReference type="CDD" id="cd01038">
    <property type="entry name" value="Endonuclease_DUF559"/>
    <property type="match status" value="1"/>
</dbReference>
<dbReference type="Pfam" id="PF04480">
    <property type="entry name" value="DUF559"/>
    <property type="match status" value="1"/>
</dbReference>
<keyword evidence="2" id="KW-0255">Endonuclease</keyword>
<dbReference type="InterPro" id="IPR007569">
    <property type="entry name" value="DUF559"/>
</dbReference>
<feature type="domain" description="DUF559" evidence="1">
    <location>
        <begin position="12"/>
        <end position="116"/>
    </location>
</feature>
<evidence type="ECO:0000259" key="1">
    <source>
        <dbReference type="Pfam" id="PF04480"/>
    </source>
</evidence>
<sequence>MSHRTRISSLVKQRVRELRREPSEAERQLWQHLRRRQLGGYRFRRQHPLGHYVVDFVCLEAQLVIEVDGGQHSEQQDYDQWRTEWLTQRGFRVLRFWNHEVLSSTEAVITAIWYALHGDTLPPSPPSP</sequence>
<gene>
    <name evidence="2" type="ORF">E3U44_16605</name>
</gene>
<accession>A0A4V1AWH2</accession>
<dbReference type="AlphaFoldDB" id="A0A4V1AWH2"/>
<dbReference type="OrthoDB" id="9798754at2"/>
<keyword evidence="3" id="KW-1185">Reference proteome</keyword>
<dbReference type="EMBL" id="CP038033">
    <property type="protein sequence ID" value="QBQ56625.1"/>
    <property type="molecule type" value="Genomic_DNA"/>
</dbReference>
<dbReference type="InterPro" id="IPR011335">
    <property type="entry name" value="Restrct_endonuc-II-like"/>
</dbReference>
<dbReference type="PANTHER" id="PTHR38590">
    <property type="entry name" value="BLL0828 PROTEIN"/>
    <property type="match status" value="1"/>
</dbReference>
<dbReference type="SUPFAM" id="SSF52980">
    <property type="entry name" value="Restriction endonuclease-like"/>
    <property type="match status" value="1"/>
</dbReference>
<keyword evidence="2" id="KW-0540">Nuclease</keyword>
<dbReference type="PANTHER" id="PTHR38590:SF1">
    <property type="entry name" value="BLL0828 PROTEIN"/>
    <property type="match status" value="1"/>
</dbReference>